<evidence type="ECO:0000256" key="2">
    <source>
        <dbReference type="ARBA" id="ARBA00007634"/>
    </source>
</evidence>
<evidence type="ECO:0000256" key="4">
    <source>
        <dbReference type="ARBA" id="ARBA00022884"/>
    </source>
</evidence>
<evidence type="ECO:0000256" key="6">
    <source>
        <dbReference type="ARBA" id="ARBA00023274"/>
    </source>
</evidence>
<organism evidence="9 10">
    <name type="scientific">Candidatus Azoamicus ciliaticola</name>
    <dbReference type="NCBI Taxonomy" id="2652803"/>
    <lineage>
        <taxon>Bacteria</taxon>
        <taxon>Pseudomonadati</taxon>
        <taxon>Pseudomonadota</taxon>
        <taxon>Gammaproteobacteria</taxon>
        <taxon>Candidatus Azoamicaceae</taxon>
        <taxon>Candidatus Azoamicus</taxon>
    </lineage>
</organism>
<name>A0A6J5JZ87_9GAMM</name>
<dbReference type="HAMAP" id="MF_00500">
    <property type="entry name" value="Ribosomal_bS20"/>
    <property type="match status" value="1"/>
</dbReference>
<reference evidence="9 10" key="1">
    <citation type="submission" date="2020-04" db="EMBL/GenBank/DDBJ databases">
        <authorList>
            <person name="Graf S J."/>
        </authorList>
    </citation>
    <scope>NUCLEOTIDE SEQUENCE [LARGE SCALE GENOMIC DNA]</scope>
    <source>
        <strain evidence="9">1</strain>
    </source>
</reference>
<keyword evidence="6 8" id="KW-0687">Ribonucleoprotein</keyword>
<dbReference type="GO" id="GO:0015935">
    <property type="term" value="C:small ribosomal subunit"/>
    <property type="evidence" value="ECO:0007669"/>
    <property type="project" value="TreeGrafter"/>
</dbReference>
<evidence type="ECO:0000313" key="10">
    <source>
        <dbReference type="Proteomes" id="UP000509549"/>
    </source>
</evidence>
<keyword evidence="10" id="KW-1185">Reference proteome</keyword>
<dbReference type="AlphaFoldDB" id="A0A6J5JZ87"/>
<dbReference type="Proteomes" id="UP000509549">
    <property type="component" value="Chromosome"/>
</dbReference>
<evidence type="ECO:0000256" key="8">
    <source>
        <dbReference type="HAMAP-Rule" id="MF_00500"/>
    </source>
</evidence>
<dbReference type="GO" id="GO:0006412">
    <property type="term" value="P:translation"/>
    <property type="evidence" value="ECO:0007669"/>
    <property type="project" value="UniProtKB-UniRule"/>
</dbReference>
<dbReference type="InterPro" id="IPR002583">
    <property type="entry name" value="Ribosomal_bS20"/>
</dbReference>
<dbReference type="SUPFAM" id="SSF46992">
    <property type="entry name" value="Ribosomal protein S20"/>
    <property type="match status" value="1"/>
</dbReference>
<dbReference type="KEGG" id="acil:ESZ_00215"/>
<dbReference type="GO" id="GO:0003735">
    <property type="term" value="F:structural constituent of ribosome"/>
    <property type="evidence" value="ECO:0007669"/>
    <property type="project" value="InterPro"/>
</dbReference>
<keyword evidence="5 8" id="KW-0689">Ribosomal protein</keyword>
<accession>A0A6J5JZ87</accession>
<dbReference type="Pfam" id="PF01649">
    <property type="entry name" value="Ribosomal_S20p"/>
    <property type="match status" value="1"/>
</dbReference>
<dbReference type="InterPro" id="IPR036510">
    <property type="entry name" value="Ribosomal_bS20_sf"/>
</dbReference>
<protein>
    <recommendedName>
        <fullName evidence="7 8">Small ribosomal subunit protein bS20</fullName>
    </recommendedName>
</protein>
<comment type="similarity">
    <text evidence="2 8">Belongs to the bacterial ribosomal protein bS20 family.</text>
</comment>
<comment type="function">
    <text evidence="1 8">Binds directly to 16S ribosomal RNA.</text>
</comment>
<evidence type="ECO:0000256" key="7">
    <source>
        <dbReference type="ARBA" id="ARBA00035136"/>
    </source>
</evidence>
<evidence type="ECO:0000256" key="5">
    <source>
        <dbReference type="ARBA" id="ARBA00022980"/>
    </source>
</evidence>
<keyword evidence="3 8" id="KW-0699">rRNA-binding</keyword>
<dbReference type="NCBIfam" id="TIGR00029">
    <property type="entry name" value="S20"/>
    <property type="match status" value="1"/>
</dbReference>
<dbReference type="PANTHER" id="PTHR33398">
    <property type="entry name" value="30S RIBOSOMAL PROTEIN S20"/>
    <property type="match status" value="1"/>
</dbReference>
<proteinExistence type="inferred from homology"/>
<sequence>MANLKQSIKRIKQNNKRKLINKMTVSIVRTYVKKFLKSLIIKDLALSLKAYSLATSKIDKSVTKGVFHKNKANRLKSRLFLRLKKIGM</sequence>
<gene>
    <name evidence="8 9" type="primary">rpsT</name>
    <name evidence="9" type="ORF">ESZ_00215</name>
</gene>
<keyword evidence="4 8" id="KW-0694">RNA-binding</keyword>
<dbReference type="RefSeq" id="WP_176604937.1">
    <property type="nucleotide sequence ID" value="NZ_LR794158.1"/>
</dbReference>
<dbReference type="Gene3D" id="1.20.58.110">
    <property type="entry name" value="Ribosomal protein S20"/>
    <property type="match status" value="1"/>
</dbReference>
<evidence type="ECO:0000313" key="9">
    <source>
        <dbReference type="EMBL" id="CAB3976409.1"/>
    </source>
</evidence>
<dbReference type="PANTHER" id="PTHR33398:SF1">
    <property type="entry name" value="SMALL RIBOSOMAL SUBUNIT PROTEIN BS20C"/>
    <property type="match status" value="1"/>
</dbReference>
<dbReference type="EMBL" id="LR794158">
    <property type="protein sequence ID" value="CAB3976409.1"/>
    <property type="molecule type" value="Genomic_DNA"/>
</dbReference>
<evidence type="ECO:0000256" key="3">
    <source>
        <dbReference type="ARBA" id="ARBA00022730"/>
    </source>
</evidence>
<dbReference type="GO" id="GO:0070181">
    <property type="term" value="F:small ribosomal subunit rRNA binding"/>
    <property type="evidence" value="ECO:0007669"/>
    <property type="project" value="TreeGrafter"/>
</dbReference>
<evidence type="ECO:0000256" key="1">
    <source>
        <dbReference type="ARBA" id="ARBA00003134"/>
    </source>
</evidence>